<protein>
    <submittedName>
        <fullName evidence="8">Putative RDD family membrane protein YckC</fullName>
    </submittedName>
</protein>
<keyword evidence="9" id="KW-1185">Reference proteome</keyword>
<comment type="subcellular location">
    <subcellularLocation>
        <location evidence="1">Cell membrane</location>
        <topology evidence="1">Multi-pass membrane protein</topology>
    </subcellularLocation>
</comment>
<evidence type="ECO:0000313" key="9">
    <source>
        <dbReference type="Proteomes" id="UP000552644"/>
    </source>
</evidence>
<evidence type="ECO:0000256" key="2">
    <source>
        <dbReference type="ARBA" id="ARBA00022475"/>
    </source>
</evidence>
<evidence type="ECO:0000313" key="8">
    <source>
        <dbReference type="EMBL" id="MBB4917348.1"/>
    </source>
</evidence>
<evidence type="ECO:0000259" key="7">
    <source>
        <dbReference type="Pfam" id="PF06271"/>
    </source>
</evidence>
<accession>A0A7W7QPN6</accession>
<sequence>MATIVAAFPTWELWRWRQELGTSEGGEVFMVVCRFGSGSTLSPLAPLRRDLETVGPLITELAIPALMVLLGLVACLSGRDPGATGRRVAGLLVMGAAVDPLASLYGYRGICQDEIPIFGAEWFADVAGAWGTTQLCLLGAAALVLAVSREAREGLVWRRGVAALVDYLVICVIFSVVVGLVIGMSPVNGMGYGFLKRVEARPTDLVVPVSLFLYFWLQHTLWGRTLGKRLLGIRVVAPRAGVGRTALRSVAFPLLALVPGAGLWCLLVDGLWMLFDREGRVLHDRLLGFAVTRDRPTSDVAPVPV</sequence>
<keyword evidence="3 6" id="KW-0812">Transmembrane</keyword>
<dbReference type="InterPro" id="IPR051791">
    <property type="entry name" value="Pra-immunoreactive"/>
</dbReference>
<name>A0A7W7QPN6_9ACTN</name>
<dbReference type="RefSeq" id="WP_184717498.1">
    <property type="nucleotide sequence ID" value="NZ_JACHJP010000004.1"/>
</dbReference>
<evidence type="ECO:0000256" key="5">
    <source>
        <dbReference type="ARBA" id="ARBA00023136"/>
    </source>
</evidence>
<keyword evidence="5 6" id="KW-0472">Membrane</keyword>
<dbReference type="EMBL" id="JACHJP010000004">
    <property type="protein sequence ID" value="MBB4917348.1"/>
    <property type="molecule type" value="Genomic_DNA"/>
</dbReference>
<feature type="transmembrane region" description="Helical" evidence="6">
    <location>
        <begin position="57"/>
        <end position="76"/>
    </location>
</feature>
<keyword evidence="2" id="KW-1003">Cell membrane</keyword>
<dbReference type="Proteomes" id="UP000552644">
    <property type="component" value="Unassembled WGS sequence"/>
</dbReference>
<dbReference type="AlphaFoldDB" id="A0A7W7QPN6"/>
<dbReference type="PANTHER" id="PTHR36115:SF6">
    <property type="entry name" value="PROLINE-RICH ANTIGEN HOMOLOG"/>
    <property type="match status" value="1"/>
</dbReference>
<feature type="transmembrane region" description="Helical" evidence="6">
    <location>
        <begin position="254"/>
        <end position="275"/>
    </location>
</feature>
<evidence type="ECO:0000256" key="1">
    <source>
        <dbReference type="ARBA" id="ARBA00004651"/>
    </source>
</evidence>
<proteinExistence type="predicted"/>
<feature type="transmembrane region" description="Helical" evidence="6">
    <location>
        <begin position="160"/>
        <end position="185"/>
    </location>
</feature>
<organism evidence="8 9">
    <name type="scientific">Streptosporangium saharense</name>
    <dbReference type="NCBI Taxonomy" id="1706840"/>
    <lineage>
        <taxon>Bacteria</taxon>
        <taxon>Bacillati</taxon>
        <taxon>Actinomycetota</taxon>
        <taxon>Actinomycetes</taxon>
        <taxon>Streptosporangiales</taxon>
        <taxon>Streptosporangiaceae</taxon>
        <taxon>Streptosporangium</taxon>
    </lineage>
</organism>
<feature type="transmembrane region" description="Helical" evidence="6">
    <location>
        <begin position="127"/>
        <end position="148"/>
    </location>
</feature>
<feature type="domain" description="RDD" evidence="7">
    <location>
        <begin position="156"/>
        <end position="287"/>
    </location>
</feature>
<reference evidence="8 9" key="1">
    <citation type="submission" date="2020-08" db="EMBL/GenBank/DDBJ databases">
        <title>Genomic Encyclopedia of Type Strains, Phase III (KMG-III): the genomes of soil and plant-associated and newly described type strains.</title>
        <authorList>
            <person name="Whitman W."/>
        </authorList>
    </citation>
    <scope>NUCLEOTIDE SEQUENCE [LARGE SCALE GENOMIC DNA]</scope>
    <source>
        <strain evidence="8 9">CECT 8840</strain>
    </source>
</reference>
<evidence type="ECO:0000256" key="6">
    <source>
        <dbReference type="SAM" id="Phobius"/>
    </source>
</evidence>
<comment type="caution">
    <text evidence="8">The sequence shown here is derived from an EMBL/GenBank/DDBJ whole genome shotgun (WGS) entry which is preliminary data.</text>
</comment>
<dbReference type="Pfam" id="PF06271">
    <property type="entry name" value="RDD"/>
    <property type="match status" value="1"/>
</dbReference>
<dbReference type="InterPro" id="IPR010432">
    <property type="entry name" value="RDD"/>
</dbReference>
<evidence type="ECO:0000256" key="3">
    <source>
        <dbReference type="ARBA" id="ARBA00022692"/>
    </source>
</evidence>
<evidence type="ECO:0000256" key="4">
    <source>
        <dbReference type="ARBA" id="ARBA00022989"/>
    </source>
</evidence>
<keyword evidence="4 6" id="KW-1133">Transmembrane helix</keyword>
<gene>
    <name evidence="8" type="ORF">FHS44_004456</name>
</gene>
<dbReference type="PANTHER" id="PTHR36115">
    <property type="entry name" value="PROLINE-RICH ANTIGEN HOMOLOG-RELATED"/>
    <property type="match status" value="1"/>
</dbReference>
<dbReference type="GO" id="GO:0005886">
    <property type="term" value="C:plasma membrane"/>
    <property type="evidence" value="ECO:0007669"/>
    <property type="project" value="UniProtKB-SubCell"/>
</dbReference>
<feature type="transmembrane region" description="Helical" evidence="6">
    <location>
        <begin position="88"/>
        <end position="107"/>
    </location>
</feature>